<reference evidence="8 9" key="1">
    <citation type="submission" date="2019-11" db="EMBL/GenBank/DDBJ databases">
        <title>Whole-genome sequence of Rhodoplanes serenus DSM 18633, type strain.</title>
        <authorList>
            <person name="Kyndt J.A."/>
            <person name="Meyer T.E."/>
        </authorList>
    </citation>
    <scope>NUCLEOTIDE SEQUENCE [LARGE SCALE GENOMIC DNA]</scope>
    <source>
        <strain evidence="8 9">DSM 18633</strain>
    </source>
</reference>
<dbReference type="Proteomes" id="UP000438991">
    <property type="component" value="Unassembled WGS sequence"/>
</dbReference>
<proteinExistence type="predicted"/>
<keyword evidence="2" id="KW-0813">Transport</keyword>
<name>A0A327K910_9BRAD</name>
<feature type="transmembrane region" description="Helical" evidence="7">
    <location>
        <begin position="476"/>
        <end position="497"/>
    </location>
</feature>
<dbReference type="SUPFAM" id="SSF116726">
    <property type="entry name" value="TrkA C-terminal domain-like"/>
    <property type="match status" value="2"/>
</dbReference>
<feature type="transmembrane region" description="Helical" evidence="7">
    <location>
        <begin position="503"/>
        <end position="524"/>
    </location>
</feature>
<dbReference type="CDD" id="cd01115">
    <property type="entry name" value="SLC13_permease"/>
    <property type="match status" value="1"/>
</dbReference>
<feature type="transmembrane region" description="Helical" evidence="7">
    <location>
        <begin position="569"/>
        <end position="591"/>
    </location>
</feature>
<evidence type="ECO:0000256" key="6">
    <source>
        <dbReference type="ARBA" id="ARBA00023136"/>
    </source>
</evidence>
<feature type="transmembrane region" description="Helical" evidence="7">
    <location>
        <begin position="445"/>
        <end position="464"/>
    </location>
</feature>
<organism evidence="8 9">
    <name type="scientific">Rhodoplanes serenus</name>
    <dbReference type="NCBI Taxonomy" id="200615"/>
    <lineage>
        <taxon>Bacteria</taxon>
        <taxon>Pseudomonadati</taxon>
        <taxon>Pseudomonadota</taxon>
        <taxon>Alphaproteobacteria</taxon>
        <taxon>Hyphomicrobiales</taxon>
        <taxon>Nitrobacteraceae</taxon>
        <taxon>Rhodoplanes</taxon>
    </lineage>
</organism>
<feature type="transmembrane region" description="Helical" evidence="7">
    <location>
        <begin position="400"/>
        <end position="433"/>
    </location>
</feature>
<keyword evidence="4" id="KW-0677">Repeat</keyword>
<feature type="transmembrane region" description="Helical" evidence="7">
    <location>
        <begin position="30"/>
        <end position="49"/>
    </location>
</feature>
<keyword evidence="5 7" id="KW-1133">Transmembrane helix</keyword>
<dbReference type="RefSeq" id="WP_111385006.1">
    <property type="nucleotide sequence ID" value="NZ_NPEW01000069.1"/>
</dbReference>
<dbReference type="AlphaFoldDB" id="A0A327K910"/>
<evidence type="ECO:0000256" key="1">
    <source>
        <dbReference type="ARBA" id="ARBA00004141"/>
    </source>
</evidence>
<comment type="caution">
    <text evidence="8">The sequence shown here is derived from an EMBL/GenBank/DDBJ whole genome shotgun (WGS) entry which is preliminary data.</text>
</comment>
<dbReference type="InterPro" id="IPR051679">
    <property type="entry name" value="DASS-Related_Transporters"/>
</dbReference>
<evidence type="ECO:0000256" key="7">
    <source>
        <dbReference type="SAM" id="Phobius"/>
    </source>
</evidence>
<dbReference type="InterPro" id="IPR006037">
    <property type="entry name" value="RCK_C"/>
</dbReference>
<keyword evidence="6 7" id="KW-0472">Membrane</keyword>
<protein>
    <submittedName>
        <fullName evidence="8">SLC13 family permease</fullName>
    </submittedName>
</protein>
<dbReference type="PANTHER" id="PTHR43652">
    <property type="entry name" value="BASIC AMINO ACID ANTIPORTER YFCC-RELATED"/>
    <property type="match status" value="1"/>
</dbReference>
<dbReference type="PANTHER" id="PTHR43652:SF2">
    <property type="entry name" value="BASIC AMINO ACID ANTIPORTER YFCC-RELATED"/>
    <property type="match status" value="1"/>
</dbReference>
<dbReference type="PROSITE" id="PS51202">
    <property type="entry name" value="RCK_C"/>
    <property type="match status" value="2"/>
</dbReference>
<dbReference type="Pfam" id="PF03600">
    <property type="entry name" value="CitMHS"/>
    <property type="match status" value="1"/>
</dbReference>
<evidence type="ECO:0000256" key="2">
    <source>
        <dbReference type="ARBA" id="ARBA00022448"/>
    </source>
</evidence>
<feature type="transmembrane region" description="Helical" evidence="7">
    <location>
        <begin position="174"/>
        <end position="194"/>
    </location>
</feature>
<feature type="transmembrane region" description="Helical" evidence="7">
    <location>
        <begin position="95"/>
        <end position="122"/>
    </location>
</feature>
<accession>A0A327K910</accession>
<dbReference type="GO" id="GO:0008324">
    <property type="term" value="F:monoatomic cation transmembrane transporter activity"/>
    <property type="evidence" value="ECO:0007669"/>
    <property type="project" value="InterPro"/>
</dbReference>
<evidence type="ECO:0000256" key="5">
    <source>
        <dbReference type="ARBA" id="ARBA00022989"/>
    </source>
</evidence>
<feature type="transmembrane region" description="Helical" evidence="7">
    <location>
        <begin position="7"/>
        <end position="24"/>
    </location>
</feature>
<dbReference type="Pfam" id="PF02080">
    <property type="entry name" value="TrkA_C"/>
    <property type="match status" value="1"/>
</dbReference>
<sequence>MTLPQGLAFAIVGTMMILFVWGRLRYDVVAALALVAAVVSGIVPADKAFSGFGDDVVIIVASALLVSAAIAKSGVMEEVVRPLGPYLTTPRRQVFALVFAVVVLSTFIKNVGALAILMPVAFQLAKRTGTPPSWLLMPLASGSLIGGLITLVGTSPNVIVARVRADIVGEPFRMFDYAPVGLAVAAVGLAYLTFAYRLLPKDRQGGSSLDAAINIENYVVEAAVPDGSPLVGKRAAEIGTLDEGVSTVTTVVRDQERRHRVTPGLRLKAGDILLIEGEPDSLERAVVRAGLQLSGPAGEAAAEGDADEVGTVEAVVTGSSPLVGETHGSAGLCDRFGLDLIAISRSGERITERLRSVRFRPGDVVVIQGRLDHVPDALKELGLLPLAERELELGRGRRRWIPVAVLALAIGAIVSGLLPIAVAFFAAAVLLVLTKALALREAYEAIEWPIVVLLGALIPVSDAVRTTGATDLIAGWLSVATAALPPTGALALIMVAAMAVTPFLNNAATVLVMAPIAASLAGTLGLRPDPFLMAVAIGAACDFLTPFGHQSNTLVMGPGGYRFGDYWRLGLPLSLLVVVVAVPAIAVVWPLSR</sequence>
<dbReference type="EMBL" id="WNKV01000006">
    <property type="protein sequence ID" value="MTW16417.1"/>
    <property type="molecule type" value="Genomic_DNA"/>
</dbReference>
<dbReference type="InterPro" id="IPR036721">
    <property type="entry name" value="RCK_C_sf"/>
</dbReference>
<evidence type="ECO:0000256" key="3">
    <source>
        <dbReference type="ARBA" id="ARBA00022692"/>
    </source>
</evidence>
<evidence type="ECO:0000313" key="8">
    <source>
        <dbReference type="EMBL" id="MTW16417.1"/>
    </source>
</evidence>
<dbReference type="GO" id="GO:0005886">
    <property type="term" value="C:plasma membrane"/>
    <property type="evidence" value="ECO:0007669"/>
    <property type="project" value="TreeGrafter"/>
</dbReference>
<dbReference type="Gene3D" id="3.30.70.1450">
    <property type="entry name" value="Regulator of K+ conductance, C-terminal domain"/>
    <property type="match status" value="2"/>
</dbReference>
<comment type="subcellular location">
    <subcellularLocation>
        <location evidence="1">Membrane</location>
        <topology evidence="1">Multi-pass membrane protein</topology>
    </subcellularLocation>
</comment>
<feature type="transmembrane region" description="Helical" evidence="7">
    <location>
        <begin position="134"/>
        <end position="154"/>
    </location>
</feature>
<evidence type="ECO:0000256" key="4">
    <source>
        <dbReference type="ARBA" id="ARBA00022737"/>
    </source>
</evidence>
<keyword evidence="3 7" id="KW-0812">Transmembrane</keyword>
<dbReference type="GO" id="GO:0006813">
    <property type="term" value="P:potassium ion transport"/>
    <property type="evidence" value="ECO:0007669"/>
    <property type="project" value="InterPro"/>
</dbReference>
<dbReference type="InterPro" id="IPR004680">
    <property type="entry name" value="Cit_transptr-like_dom"/>
</dbReference>
<evidence type="ECO:0000313" key="9">
    <source>
        <dbReference type="Proteomes" id="UP000438991"/>
    </source>
</evidence>
<feature type="transmembrane region" description="Helical" evidence="7">
    <location>
        <begin position="56"/>
        <end position="75"/>
    </location>
</feature>
<gene>
    <name evidence="8" type="ORF">GJ689_09350</name>
</gene>